<evidence type="ECO:0000313" key="1">
    <source>
        <dbReference type="EMBL" id="PLR36256.1"/>
    </source>
</evidence>
<dbReference type="InterPro" id="IPR035069">
    <property type="entry name" value="TTHA1013/TTHA0281-like"/>
</dbReference>
<dbReference type="OrthoDB" id="5297106at2"/>
<evidence type="ECO:0000313" key="2">
    <source>
        <dbReference type="Proteomes" id="UP000234240"/>
    </source>
</evidence>
<protein>
    <submittedName>
        <fullName evidence="1">DNA repair protein</fullName>
    </submittedName>
</protein>
<keyword evidence="2" id="KW-1185">Reference proteome</keyword>
<proteinExistence type="predicted"/>
<dbReference type="RefSeq" id="WP_101816351.1">
    <property type="nucleotide sequence ID" value="NZ_PJZF01000009.1"/>
</dbReference>
<reference evidence="1 2" key="1">
    <citation type="submission" date="2017-12" db="EMBL/GenBank/DDBJ databases">
        <title>Characterization of six clinical isolates of Enterochimera gen. nov., a novel genus of the Yersiniaciae family and the three species Enterochimera arupensis sp. nov., Enterochimera coloradensis sp. nov, and Enterochimera californica sp. nov.</title>
        <authorList>
            <person name="Rossi A."/>
            <person name="Fisher M."/>
        </authorList>
    </citation>
    <scope>NUCLEOTIDE SEQUENCE [LARGE SCALE GENOMIC DNA]</scope>
    <source>
        <strain evidence="2">2015-Iso6</strain>
    </source>
</reference>
<gene>
    <name evidence="1" type="ORF">CYR55_11880</name>
</gene>
<dbReference type="SUPFAM" id="SSF143100">
    <property type="entry name" value="TTHA1013/TTHA0281-like"/>
    <property type="match status" value="1"/>
</dbReference>
<comment type="caution">
    <text evidence="1">The sequence shown here is derived from an EMBL/GenBank/DDBJ whole genome shotgun (WGS) entry which is preliminary data.</text>
</comment>
<organism evidence="1 2">
    <name type="scientific">Chimaeribacter californicus</name>
    <dbReference type="NCBI Taxonomy" id="2060067"/>
    <lineage>
        <taxon>Bacteria</taxon>
        <taxon>Pseudomonadati</taxon>
        <taxon>Pseudomonadota</taxon>
        <taxon>Gammaproteobacteria</taxon>
        <taxon>Enterobacterales</taxon>
        <taxon>Yersiniaceae</taxon>
        <taxon>Chimaeribacter</taxon>
    </lineage>
</organism>
<sequence length="71" mass="7938">MTDTLKINGHVAVITFDPEIERFRGEFVSLNGGADFYADSIEELKKEGALSLSIFLDECRKDGIGPYKNVR</sequence>
<accession>A0A2N5E529</accession>
<dbReference type="Proteomes" id="UP000234240">
    <property type="component" value="Unassembled WGS sequence"/>
</dbReference>
<dbReference type="EMBL" id="PJZF01000009">
    <property type="protein sequence ID" value="PLR36256.1"/>
    <property type="molecule type" value="Genomic_DNA"/>
</dbReference>
<dbReference type="AlphaFoldDB" id="A0A2N5E529"/>
<name>A0A2N5E529_9GAMM</name>